<evidence type="ECO:0000259" key="4">
    <source>
        <dbReference type="Pfam" id="PF03328"/>
    </source>
</evidence>
<dbReference type="RefSeq" id="WP_158066949.1">
    <property type="nucleotide sequence ID" value="NZ_CP042829.1"/>
</dbReference>
<name>A0ABX6C179_9CHLR</name>
<dbReference type="Gene3D" id="3.20.20.60">
    <property type="entry name" value="Phosphoenolpyruvate-binding domains"/>
    <property type="match status" value="1"/>
</dbReference>
<dbReference type="InterPro" id="IPR050251">
    <property type="entry name" value="HpcH-HpaI_aldolase"/>
</dbReference>
<evidence type="ECO:0000256" key="1">
    <source>
        <dbReference type="ARBA" id="ARBA00005568"/>
    </source>
</evidence>
<keyword evidence="6" id="KW-1185">Reference proteome</keyword>
<organism evidence="5 6">
    <name type="scientific">Tepidiforma bonchosmolovskayae</name>
    <dbReference type="NCBI Taxonomy" id="2601677"/>
    <lineage>
        <taxon>Bacteria</taxon>
        <taxon>Bacillati</taxon>
        <taxon>Chloroflexota</taxon>
        <taxon>Tepidiformia</taxon>
        <taxon>Tepidiformales</taxon>
        <taxon>Tepidiformaceae</taxon>
        <taxon>Tepidiforma</taxon>
    </lineage>
</organism>
<dbReference type="InterPro" id="IPR005000">
    <property type="entry name" value="Aldolase/citrate-lyase_domain"/>
</dbReference>
<evidence type="ECO:0000313" key="5">
    <source>
        <dbReference type="EMBL" id="QFG03032.1"/>
    </source>
</evidence>
<proteinExistence type="inferred from homology"/>
<dbReference type="InterPro" id="IPR040442">
    <property type="entry name" value="Pyrv_kinase-like_dom_sf"/>
</dbReference>
<comment type="similarity">
    <text evidence="1">Belongs to the HpcH/HpaI aldolase family.</text>
</comment>
<keyword evidence="3" id="KW-0456">Lyase</keyword>
<reference evidence="5 6" key="1">
    <citation type="submission" date="2019-10" db="EMBL/GenBank/DDBJ databases">
        <title>Thermopilla bonchosmolovskayae gen. nov., sp. nov., a moderately thermophilic Chloroflexi bacterium from a Chukotka hot spring (Arctic, Russia), representing a novel classis Thermopillaia, which include previously uncultivated lineage OLB14.</title>
        <authorList>
            <person name="Kochetkova T.V."/>
            <person name="Zayulina K.S."/>
            <person name="Zhigarkov V.S."/>
            <person name="Minaev N.V."/>
            <person name="Novikov A."/>
            <person name="Toshchakov S.V."/>
            <person name="Elcheninov A.G."/>
            <person name="Kublanov I.V."/>
        </authorList>
    </citation>
    <scope>NUCLEOTIDE SEQUENCE [LARGE SCALE GENOMIC DNA]</scope>
    <source>
        <strain evidence="5 6">3753O</strain>
    </source>
</reference>
<protein>
    <recommendedName>
        <fullName evidence="4">HpcH/HpaI aldolase/citrate lyase domain-containing protein</fullName>
    </recommendedName>
</protein>
<dbReference type="Proteomes" id="UP000326331">
    <property type="component" value="Chromosome"/>
</dbReference>
<gene>
    <name evidence="5" type="ORF">Tbon_06905</name>
</gene>
<accession>A0ABX6C179</accession>
<keyword evidence="2" id="KW-0479">Metal-binding</keyword>
<dbReference type="InterPro" id="IPR015813">
    <property type="entry name" value="Pyrv/PenolPyrv_kinase-like_dom"/>
</dbReference>
<dbReference type="PANTHER" id="PTHR30502:SF0">
    <property type="entry name" value="PHOSPHOENOLPYRUVATE CARBOXYLASE FAMILY PROTEIN"/>
    <property type="match status" value="1"/>
</dbReference>
<evidence type="ECO:0000256" key="3">
    <source>
        <dbReference type="ARBA" id="ARBA00023239"/>
    </source>
</evidence>
<evidence type="ECO:0000256" key="2">
    <source>
        <dbReference type="ARBA" id="ARBA00022723"/>
    </source>
</evidence>
<dbReference type="SUPFAM" id="SSF51621">
    <property type="entry name" value="Phosphoenolpyruvate/pyruvate domain"/>
    <property type="match status" value="1"/>
</dbReference>
<dbReference type="PANTHER" id="PTHR30502">
    <property type="entry name" value="2-KETO-3-DEOXY-L-RHAMNONATE ALDOLASE"/>
    <property type="match status" value="1"/>
</dbReference>
<sequence length="261" mass="27675">MRTNTVKQRWARGEVTFGGWLSIANTFTAEVMAHQGFDWLCIDMQHGVVDYQAAVAMLQVIGGTETVPFVRVPWNEPGIIGKVLDAGAMGVIIPMVNSPEEARQAVGACRYYPEGYRSFGPTRAAYYAGADYFAGANREVACIPMIETRQALERLDEILAVPGIDAVYVGPADLSITLGLPPRMDNEGEFEAARLRIAAACRERGIVAGIHAYAGLAAKHAAAGFQMITVSGDAGALAAQAAADLRQARGGAEGGGRPVYG</sequence>
<dbReference type="Pfam" id="PF03328">
    <property type="entry name" value="HpcH_HpaI"/>
    <property type="match status" value="1"/>
</dbReference>
<evidence type="ECO:0000313" key="6">
    <source>
        <dbReference type="Proteomes" id="UP000326331"/>
    </source>
</evidence>
<dbReference type="EMBL" id="CP042829">
    <property type="protein sequence ID" value="QFG03032.1"/>
    <property type="molecule type" value="Genomic_DNA"/>
</dbReference>
<feature type="domain" description="HpcH/HpaI aldolase/citrate lyase" evidence="4">
    <location>
        <begin position="19"/>
        <end position="230"/>
    </location>
</feature>